<protein>
    <submittedName>
        <fullName evidence="1">Uncharacterized protein</fullName>
    </submittedName>
</protein>
<dbReference type="Proteomes" id="UP001266305">
    <property type="component" value="Unassembled WGS sequence"/>
</dbReference>
<sequence length="106" mass="10955">MGVGTEARSVAYRVPTGPGCGHGTEAALGVTVTWIQGVEMCRHGQKTARKDTLSQEASDGTCILFCVLSLMKEACMARSPQCCVSEAGEGIAPDDAMLSANPANGH</sequence>
<name>A0ABQ9UD02_SAGOE</name>
<reference evidence="1 2" key="1">
    <citation type="submission" date="2023-05" db="EMBL/GenBank/DDBJ databases">
        <title>B98-5 Cell Line De Novo Hybrid Assembly: An Optical Mapping Approach.</title>
        <authorList>
            <person name="Kananen K."/>
            <person name="Auerbach J.A."/>
            <person name="Kautto E."/>
            <person name="Blachly J.S."/>
        </authorList>
    </citation>
    <scope>NUCLEOTIDE SEQUENCE [LARGE SCALE GENOMIC DNA]</scope>
    <source>
        <strain evidence="1">B95-8</strain>
        <tissue evidence="1">Cell line</tissue>
    </source>
</reference>
<evidence type="ECO:0000313" key="2">
    <source>
        <dbReference type="Proteomes" id="UP001266305"/>
    </source>
</evidence>
<comment type="caution">
    <text evidence="1">The sequence shown here is derived from an EMBL/GenBank/DDBJ whole genome shotgun (WGS) entry which is preliminary data.</text>
</comment>
<evidence type="ECO:0000313" key="1">
    <source>
        <dbReference type="EMBL" id="KAK2094162.1"/>
    </source>
</evidence>
<accession>A0ABQ9UD02</accession>
<proteinExistence type="predicted"/>
<gene>
    <name evidence="1" type="ORF">P7K49_027900</name>
</gene>
<keyword evidence="2" id="KW-1185">Reference proteome</keyword>
<organism evidence="1 2">
    <name type="scientific">Saguinus oedipus</name>
    <name type="common">Cotton-top tamarin</name>
    <name type="synonym">Oedipomidas oedipus</name>
    <dbReference type="NCBI Taxonomy" id="9490"/>
    <lineage>
        <taxon>Eukaryota</taxon>
        <taxon>Metazoa</taxon>
        <taxon>Chordata</taxon>
        <taxon>Craniata</taxon>
        <taxon>Vertebrata</taxon>
        <taxon>Euteleostomi</taxon>
        <taxon>Mammalia</taxon>
        <taxon>Eutheria</taxon>
        <taxon>Euarchontoglires</taxon>
        <taxon>Primates</taxon>
        <taxon>Haplorrhini</taxon>
        <taxon>Platyrrhini</taxon>
        <taxon>Cebidae</taxon>
        <taxon>Callitrichinae</taxon>
        <taxon>Saguinus</taxon>
    </lineage>
</organism>
<dbReference type="EMBL" id="JASSZA010000014">
    <property type="protein sequence ID" value="KAK2094162.1"/>
    <property type="molecule type" value="Genomic_DNA"/>
</dbReference>